<feature type="domain" description="Manganese/iron superoxide dismutase C-terminal" evidence="11">
    <location>
        <begin position="118"/>
        <end position="220"/>
    </location>
</feature>
<feature type="binding site" evidence="8">
    <location>
        <position position="52"/>
    </location>
    <ligand>
        <name>Mn(2+)</name>
        <dbReference type="ChEBI" id="CHEBI:29035"/>
    </ligand>
</feature>
<dbReference type="InterPro" id="IPR001189">
    <property type="entry name" value="Mn/Fe_SOD"/>
</dbReference>
<evidence type="ECO:0000256" key="9">
    <source>
        <dbReference type="RuleBase" id="RU000414"/>
    </source>
</evidence>
<gene>
    <name evidence="12" type="ORF">GpartN1_g1160.t1</name>
</gene>
<dbReference type="SUPFAM" id="SSF46609">
    <property type="entry name" value="Fe,Mn superoxide dismutase (SOD), N-terminal domain"/>
    <property type="match status" value="1"/>
</dbReference>
<dbReference type="SUPFAM" id="SSF54719">
    <property type="entry name" value="Fe,Mn superoxide dismutase (SOD), C-terminal domain"/>
    <property type="match status" value="1"/>
</dbReference>
<comment type="cofactor">
    <cofactor evidence="1">
        <name>Mn(2+)</name>
        <dbReference type="ChEBI" id="CHEBI:29035"/>
    </cofactor>
</comment>
<evidence type="ECO:0000256" key="2">
    <source>
        <dbReference type="ARBA" id="ARBA00008714"/>
    </source>
</evidence>
<sequence>MTSNQLRHLSKVFQTFTEKQFSSSVSKFQLPDLPYDYGELEPYISAEIMRLHHQKHHQTYVNNLNAALEKIHKAEEAGNVGDMIALQKMLKFNGGGHVNHSILWHNLAPVNKGGGTRPDGAFLKAVKEEFGSLDALISSLSSTAIGVEGSGWGWLGLDPNSKKLKLEQCQNQDPLSTKNLIPLLGVDVWEHSYYLQYKNDRASYVKNVWNVVNWKDVASRYEKAIA</sequence>
<evidence type="ECO:0000259" key="11">
    <source>
        <dbReference type="Pfam" id="PF02777"/>
    </source>
</evidence>
<dbReference type="Pfam" id="PF02777">
    <property type="entry name" value="Sod_Fe_C"/>
    <property type="match status" value="1"/>
</dbReference>
<dbReference type="OrthoDB" id="239262at2759"/>
<feature type="binding site" evidence="8">
    <location>
        <position position="187"/>
    </location>
    <ligand>
        <name>Mn(2+)</name>
        <dbReference type="ChEBI" id="CHEBI:29035"/>
    </ligand>
</feature>
<dbReference type="InterPro" id="IPR036314">
    <property type="entry name" value="SOD_C_sf"/>
</dbReference>
<dbReference type="EC" id="1.15.1.1" evidence="3 9"/>
<proteinExistence type="inferred from homology"/>
<comment type="catalytic activity">
    <reaction evidence="7 9">
        <text>2 superoxide + 2 H(+) = H2O2 + O2</text>
        <dbReference type="Rhea" id="RHEA:20696"/>
        <dbReference type="ChEBI" id="CHEBI:15378"/>
        <dbReference type="ChEBI" id="CHEBI:15379"/>
        <dbReference type="ChEBI" id="CHEBI:16240"/>
        <dbReference type="ChEBI" id="CHEBI:18421"/>
        <dbReference type="EC" id="1.15.1.1"/>
    </reaction>
</comment>
<evidence type="ECO:0000313" key="13">
    <source>
        <dbReference type="Proteomes" id="UP001061958"/>
    </source>
</evidence>
<dbReference type="Gene3D" id="1.10.287.990">
    <property type="entry name" value="Fe,Mn superoxide dismutase (SOD) domain"/>
    <property type="match status" value="1"/>
</dbReference>
<name>A0A9C7UN19_9RHOD</name>
<comment type="caution">
    <text evidence="12">The sequence shown here is derived from an EMBL/GenBank/DDBJ whole genome shotgun (WGS) entry which is preliminary data.</text>
</comment>
<dbReference type="InterPro" id="IPR019832">
    <property type="entry name" value="Mn/Fe_SOD_C"/>
</dbReference>
<dbReference type="AlphaFoldDB" id="A0A9C7UN19"/>
<evidence type="ECO:0000256" key="7">
    <source>
        <dbReference type="ARBA" id="ARBA00049204"/>
    </source>
</evidence>
<dbReference type="Proteomes" id="UP001061958">
    <property type="component" value="Unassembled WGS sequence"/>
</dbReference>
<comment type="function">
    <text evidence="9">Destroys radicals which are normally produced within the cells and which are toxic to biological systems.</text>
</comment>
<dbReference type="PIRSF" id="PIRSF000349">
    <property type="entry name" value="SODismutase"/>
    <property type="match status" value="1"/>
</dbReference>
<dbReference type="InterPro" id="IPR050265">
    <property type="entry name" value="Fe/Mn_Superoxide_Dismutase"/>
</dbReference>
<evidence type="ECO:0000256" key="4">
    <source>
        <dbReference type="ARBA" id="ARBA00022723"/>
    </source>
</evidence>
<evidence type="ECO:0000256" key="1">
    <source>
        <dbReference type="ARBA" id="ARBA00001936"/>
    </source>
</evidence>
<dbReference type="Pfam" id="PF00081">
    <property type="entry name" value="Sod_Fe_N"/>
    <property type="match status" value="1"/>
</dbReference>
<reference evidence="12" key="2">
    <citation type="submission" date="2022-01" db="EMBL/GenBank/DDBJ databases">
        <authorList>
            <person name="Hirooka S."/>
            <person name="Miyagishima S.Y."/>
        </authorList>
    </citation>
    <scope>NUCLEOTIDE SEQUENCE</scope>
    <source>
        <strain evidence="12">NBRC 102759</strain>
    </source>
</reference>
<dbReference type="GO" id="GO:0004784">
    <property type="term" value="F:superoxide dismutase activity"/>
    <property type="evidence" value="ECO:0007669"/>
    <property type="project" value="UniProtKB-EC"/>
</dbReference>
<feature type="binding site" evidence="8">
    <location>
        <position position="100"/>
    </location>
    <ligand>
        <name>Mn(2+)</name>
        <dbReference type="ChEBI" id="CHEBI:29035"/>
    </ligand>
</feature>
<feature type="binding site" evidence="8">
    <location>
        <position position="191"/>
    </location>
    <ligand>
        <name>Mn(2+)</name>
        <dbReference type="ChEBI" id="CHEBI:29035"/>
    </ligand>
</feature>
<protein>
    <recommendedName>
        <fullName evidence="3 9">Superoxide dismutase</fullName>
        <ecNumber evidence="3 9">1.15.1.1</ecNumber>
    </recommendedName>
</protein>
<keyword evidence="4 8" id="KW-0479">Metal-binding</keyword>
<reference evidence="12" key="1">
    <citation type="journal article" date="2022" name="Proc. Natl. Acad. Sci. U.S.A.">
        <title>Life cycle and functional genomics of the unicellular red alga Galdieria for elucidating algal and plant evolution and industrial use.</title>
        <authorList>
            <person name="Hirooka S."/>
            <person name="Itabashi T."/>
            <person name="Ichinose T.M."/>
            <person name="Onuma R."/>
            <person name="Fujiwara T."/>
            <person name="Yamashita S."/>
            <person name="Jong L.W."/>
            <person name="Tomita R."/>
            <person name="Iwane A.H."/>
            <person name="Miyagishima S.Y."/>
        </authorList>
    </citation>
    <scope>NUCLEOTIDE SEQUENCE</scope>
    <source>
        <strain evidence="12">NBRC 102759</strain>
    </source>
</reference>
<dbReference type="FunFam" id="3.55.40.20:FF:000002">
    <property type="entry name" value="Superoxide dismutase"/>
    <property type="match status" value="1"/>
</dbReference>
<evidence type="ECO:0000256" key="3">
    <source>
        <dbReference type="ARBA" id="ARBA00012682"/>
    </source>
</evidence>
<dbReference type="GO" id="GO:0030145">
    <property type="term" value="F:manganese ion binding"/>
    <property type="evidence" value="ECO:0007669"/>
    <property type="project" value="TreeGrafter"/>
</dbReference>
<keyword evidence="6" id="KW-0464">Manganese</keyword>
<evidence type="ECO:0000259" key="10">
    <source>
        <dbReference type="Pfam" id="PF00081"/>
    </source>
</evidence>
<organism evidence="12 13">
    <name type="scientific">Galdieria partita</name>
    <dbReference type="NCBI Taxonomy" id="83374"/>
    <lineage>
        <taxon>Eukaryota</taxon>
        <taxon>Rhodophyta</taxon>
        <taxon>Bangiophyceae</taxon>
        <taxon>Galdieriales</taxon>
        <taxon>Galdieriaceae</taxon>
        <taxon>Galdieria</taxon>
    </lineage>
</organism>
<keyword evidence="5 9" id="KW-0560">Oxidoreductase</keyword>
<dbReference type="InterPro" id="IPR036324">
    <property type="entry name" value="Mn/Fe_SOD_N_sf"/>
</dbReference>
<dbReference type="Gene3D" id="3.55.40.20">
    <property type="entry name" value="Iron/manganese superoxide dismutase, C-terminal domain"/>
    <property type="match status" value="1"/>
</dbReference>
<evidence type="ECO:0000256" key="8">
    <source>
        <dbReference type="PIRSR" id="PIRSR000349-1"/>
    </source>
</evidence>
<accession>A0A9C7UN19</accession>
<comment type="similarity">
    <text evidence="2 9">Belongs to the iron/manganese superoxide dismutase family.</text>
</comment>
<dbReference type="PANTHER" id="PTHR11404:SF6">
    <property type="entry name" value="SUPEROXIDE DISMUTASE [MN], MITOCHONDRIAL"/>
    <property type="match status" value="1"/>
</dbReference>
<evidence type="ECO:0000256" key="6">
    <source>
        <dbReference type="ARBA" id="ARBA00023211"/>
    </source>
</evidence>
<dbReference type="PRINTS" id="PR01703">
    <property type="entry name" value="MNSODISMTASE"/>
</dbReference>
<feature type="domain" description="Manganese/iron superoxide dismutase N-terminal" evidence="10">
    <location>
        <begin position="27"/>
        <end position="108"/>
    </location>
</feature>
<dbReference type="FunFam" id="1.10.287.990:FF:000001">
    <property type="entry name" value="Superoxide dismutase"/>
    <property type="match status" value="1"/>
</dbReference>
<dbReference type="PROSITE" id="PS00088">
    <property type="entry name" value="SOD_MN"/>
    <property type="match status" value="1"/>
</dbReference>
<dbReference type="InterPro" id="IPR019831">
    <property type="entry name" value="Mn/Fe_SOD_N"/>
</dbReference>
<dbReference type="EMBL" id="BQMJ01000008">
    <property type="protein sequence ID" value="GJQ09369.1"/>
    <property type="molecule type" value="Genomic_DNA"/>
</dbReference>
<dbReference type="PANTHER" id="PTHR11404">
    <property type="entry name" value="SUPEROXIDE DISMUTASE 2"/>
    <property type="match status" value="1"/>
</dbReference>
<evidence type="ECO:0000256" key="5">
    <source>
        <dbReference type="ARBA" id="ARBA00023002"/>
    </source>
</evidence>
<evidence type="ECO:0000313" key="12">
    <source>
        <dbReference type="EMBL" id="GJQ09369.1"/>
    </source>
</evidence>
<dbReference type="InterPro" id="IPR019833">
    <property type="entry name" value="Mn/Fe_SOD_BS"/>
</dbReference>
<keyword evidence="13" id="KW-1185">Reference proteome</keyword>
<dbReference type="GO" id="GO:0005739">
    <property type="term" value="C:mitochondrion"/>
    <property type="evidence" value="ECO:0007669"/>
    <property type="project" value="TreeGrafter"/>
</dbReference>